<evidence type="ECO:0000313" key="2">
    <source>
        <dbReference type="EMBL" id="SCZ78898.1"/>
    </source>
</evidence>
<evidence type="ECO:0000313" key="3">
    <source>
        <dbReference type="Proteomes" id="UP000199428"/>
    </source>
</evidence>
<name>A0A1G5RYH9_PSEXY</name>
<feature type="transmembrane region" description="Helical" evidence="1">
    <location>
        <begin position="233"/>
        <end position="253"/>
    </location>
</feature>
<dbReference type="Pfam" id="PF12679">
    <property type="entry name" value="ABC2_membrane_2"/>
    <property type="match status" value="1"/>
</dbReference>
<sequence>MSKSVLAIIIKDLKYILRSKQLIALMLLVPLVLTVIMPSIFVIAISNLQVNMDDFKAIIEKVVGKENVELAYQKQLIISYFLNNILPVFFMLIPTMMSTIISSNSFIGEREKHTLETLYYSPIKVRDIFIAKNVVSICLSMILNFAVFIVMTVIINIVLLAVGMPAFIPGLKWLIVILCTSLAITIISTGIVVSKSNKSDSVEEAQQSAVFIILPIIGLVVGQFTGFIMISKLILAIASLIFLIISVMVLKLLSNKNDYYA</sequence>
<evidence type="ECO:0000256" key="1">
    <source>
        <dbReference type="SAM" id="Phobius"/>
    </source>
</evidence>
<feature type="transmembrane region" description="Helical" evidence="1">
    <location>
        <begin position="21"/>
        <end position="45"/>
    </location>
</feature>
<keyword evidence="1" id="KW-0472">Membrane</keyword>
<feature type="transmembrane region" description="Helical" evidence="1">
    <location>
        <begin position="77"/>
        <end position="101"/>
    </location>
</feature>
<dbReference type="AlphaFoldDB" id="A0A1G5RYH9"/>
<protein>
    <submittedName>
        <fullName evidence="2">ABC-2 family transporter protein</fullName>
    </submittedName>
</protein>
<keyword evidence="1" id="KW-0812">Transmembrane</keyword>
<dbReference type="EMBL" id="FMWK01000006">
    <property type="protein sequence ID" value="SCZ78898.1"/>
    <property type="molecule type" value="Genomic_DNA"/>
</dbReference>
<keyword evidence="1" id="KW-1133">Transmembrane helix</keyword>
<dbReference type="GO" id="GO:0005886">
    <property type="term" value="C:plasma membrane"/>
    <property type="evidence" value="ECO:0007669"/>
    <property type="project" value="UniProtKB-SubCell"/>
</dbReference>
<feature type="transmembrane region" description="Helical" evidence="1">
    <location>
        <begin position="205"/>
        <end position="227"/>
    </location>
</feature>
<reference evidence="2 3" key="1">
    <citation type="submission" date="2016-10" db="EMBL/GenBank/DDBJ databases">
        <authorList>
            <person name="de Groot N.N."/>
        </authorList>
    </citation>
    <scope>NUCLEOTIDE SEQUENCE [LARGE SCALE GENOMIC DNA]</scope>
    <source>
        <strain evidence="2 3">DSM 10317</strain>
    </source>
</reference>
<feature type="transmembrane region" description="Helical" evidence="1">
    <location>
        <begin position="173"/>
        <end position="193"/>
    </location>
</feature>
<dbReference type="Proteomes" id="UP000199428">
    <property type="component" value="Unassembled WGS sequence"/>
</dbReference>
<gene>
    <name evidence="2" type="ORF">SAMN02910350_01504</name>
</gene>
<dbReference type="RefSeq" id="WP_090162470.1">
    <property type="nucleotide sequence ID" value="NZ_FMWK01000006.1"/>
</dbReference>
<proteinExistence type="predicted"/>
<organism evidence="2 3">
    <name type="scientific">Pseudobutyrivibrio xylanivorans</name>
    <dbReference type="NCBI Taxonomy" id="185007"/>
    <lineage>
        <taxon>Bacteria</taxon>
        <taxon>Bacillati</taxon>
        <taxon>Bacillota</taxon>
        <taxon>Clostridia</taxon>
        <taxon>Lachnospirales</taxon>
        <taxon>Lachnospiraceae</taxon>
        <taxon>Pseudobutyrivibrio</taxon>
    </lineage>
</organism>
<dbReference type="GO" id="GO:0140359">
    <property type="term" value="F:ABC-type transporter activity"/>
    <property type="evidence" value="ECO:0007669"/>
    <property type="project" value="InterPro"/>
</dbReference>
<feature type="transmembrane region" description="Helical" evidence="1">
    <location>
        <begin position="134"/>
        <end position="167"/>
    </location>
</feature>
<accession>A0A1G5RYH9</accession>